<evidence type="ECO:0000256" key="2">
    <source>
        <dbReference type="ARBA" id="ARBA00022723"/>
    </source>
</evidence>
<keyword evidence="2" id="KW-0479">Metal-binding</keyword>
<evidence type="ECO:0000256" key="3">
    <source>
        <dbReference type="ARBA" id="ARBA00022801"/>
    </source>
</evidence>
<proteinExistence type="predicted"/>
<evidence type="ECO:0000313" key="6">
    <source>
        <dbReference type="EMBL" id="KAK6117428.1"/>
    </source>
</evidence>
<keyword evidence="3" id="KW-0378">Hydrolase</keyword>
<evidence type="ECO:0000313" key="7">
    <source>
        <dbReference type="Proteomes" id="UP001318860"/>
    </source>
</evidence>
<protein>
    <submittedName>
        <fullName evidence="6">Uncharacterized protein</fullName>
    </submittedName>
</protein>
<keyword evidence="7" id="KW-1185">Reference proteome</keyword>
<dbReference type="PANTHER" id="PTHR11851:SF149">
    <property type="entry name" value="GH01077P"/>
    <property type="match status" value="1"/>
</dbReference>
<reference evidence="6 7" key="1">
    <citation type="journal article" date="2021" name="Comput. Struct. Biotechnol. J.">
        <title>De novo genome assembly of the potent medicinal plant Rehmannia glutinosa using nanopore technology.</title>
        <authorList>
            <person name="Ma L."/>
            <person name="Dong C."/>
            <person name="Song C."/>
            <person name="Wang X."/>
            <person name="Zheng X."/>
            <person name="Niu Y."/>
            <person name="Chen S."/>
            <person name="Feng W."/>
        </authorList>
    </citation>
    <scope>NUCLEOTIDE SEQUENCE [LARGE SCALE GENOMIC DNA]</scope>
    <source>
        <strain evidence="6">DH-2019</strain>
    </source>
</reference>
<comment type="caution">
    <text evidence="6">The sequence shown here is derived from an EMBL/GenBank/DDBJ whole genome shotgun (WGS) entry which is preliminary data.</text>
</comment>
<dbReference type="EMBL" id="JABTTQ020003449">
    <property type="protein sequence ID" value="KAK6117428.1"/>
    <property type="molecule type" value="Genomic_DNA"/>
</dbReference>
<evidence type="ECO:0000256" key="1">
    <source>
        <dbReference type="ARBA" id="ARBA00022670"/>
    </source>
</evidence>
<sequence>MSRGLFRRRDVILHEMEEVEGQTEEVVFDRVHATAFQYASGNKRLSPFAVQLVYLHGCLFHFGFCYKGNCCTQVLCKHEDIVEQVKKLLRSCQQIQQQLLIWLTRTCNIPQAQRPRFSGFNGHAVYVWVLGISAGGGKHMGSVPDCLDDLSMQSCMELTKLCYRVSKGDVIRAVTSPVAEDIGRRCLHMVEGSHHAELFARIDSVDASTDLAITAVGPIQGHAGLQLVQARRTYWLRY</sequence>
<keyword evidence="4" id="KW-0862">Zinc</keyword>
<evidence type="ECO:0000256" key="5">
    <source>
        <dbReference type="ARBA" id="ARBA00023049"/>
    </source>
</evidence>
<accession>A0ABR0U4J4</accession>
<dbReference type="InterPro" id="IPR050361">
    <property type="entry name" value="MPP/UQCRC_Complex"/>
</dbReference>
<name>A0ABR0U4J4_REHGL</name>
<evidence type="ECO:0000256" key="4">
    <source>
        <dbReference type="ARBA" id="ARBA00022833"/>
    </source>
</evidence>
<dbReference type="PANTHER" id="PTHR11851">
    <property type="entry name" value="METALLOPROTEASE"/>
    <property type="match status" value="1"/>
</dbReference>
<organism evidence="6 7">
    <name type="scientific">Rehmannia glutinosa</name>
    <name type="common">Chinese foxglove</name>
    <dbReference type="NCBI Taxonomy" id="99300"/>
    <lineage>
        <taxon>Eukaryota</taxon>
        <taxon>Viridiplantae</taxon>
        <taxon>Streptophyta</taxon>
        <taxon>Embryophyta</taxon>
        <taxon>Tracheophyta</taxon>
        <taxon>Spermatophyta</taxon>
        <taxon>Magnoliopsida</taxon>
        <taxon>eudicotyledons</taxon>
        <taxon>Gunneridae</taxon>
        <taxon>Pentapetalae</taxon>
        <taxon>asterids</taxon>
        <taxon>lamiids</taxon>
        <taxon>Lamiales</taxon>
        <taxon>Orobanchaceae</taxon>
        <taxon>Rehmannieae</taxon>
        <taxon>Rehmannia</taxon>
    </lineage>
</organism>
<dbReference type="Proteomes" id="UP001318860">
    <property type="component" value="Unassembled WGS sequence"/>
</dbReference>
<keyword evidence="5" id="KW-0482">Metalloprotease</keyword>
<keyword evidence="1" id="KW-0645">Protease</keyword>
<gene>
    <name evidence="6" type="ORF">DH2020_048837</name>
</gene>